<dbReference type="RefSeq" id="WP_105532485.1">
    <property type="nucleotide sequence ID" value="NZ_PUGF01000012.1"/>
</dbReference>
<comment type="caution">
    <text evidence="1">The sequence shown here is derived from an EMBL/GenBank/DDBJ whole genome shotgun (WGS) entry which is preliminary data.</text>
</comment>
<dbReference type="Pfam" id="PF18906">
    <property type="entry name" value="Phage_tube_2"/>
    <property type="match status" value="1"/>
</dbReference>
<organism evidence="1 2">
    <name type="scientific">Solimicrobium silvestre</name>
    <dbReference type="NCBI Taxonomy" id="2099400"/>
    <lineage>
        <taxon>Bacteria</taxon>
        <taxon>Pseudomonadati</taxon>
        <taxon>Pseudomonadota</taxon>
        <taxon>Betaproteobacteria</taxon>
        <taxon>Burkholderiales</taxon>
        <taxon>Oxalobacteraceae</taxon>
        <taxon>Solimicrobium</taxon>
    </lineage>
</organism>
<dbReference type="OrthoDB" id="8707767at2"/>
<name>A0A2S9GY69_9BURK</name>
<dbReference type="AlphaFoldDB" id="A0A2S9GY69"/>
<evidence type="ECO:0000313" key="2">
    <source>
        <dbReference type="Proteomes" id="UP000237839"/>
    </source>
</evidence>
<accession>A0A2S9GY69</accession>
<dbReference type="InterPro" id="IPR044000">
    <property type="entry name" value="Phage_tube_2"/>
</dbReference>
<proteinExistence type="predicted"/>
<protein>
    <submittedName>
        <fullName evidence="1">Uncharacterized protein</fullName>
    </submittedName>
</protein>
<dbReference type="EMBL" id="PUGF01000012">
    <property type="protein sequence ID" value="PRC92675.1"/>
    <property type="molecule type" value="Genomic_DNA"/>
</dbReference>
<sequence length="408" mass="43086">MIATGIAKLLRYKKETTWGVQASNVGGQALRRVTSNLDLKKATFGSKELRPDFQVADFRHGGRSVDGTISGELSVGTYGDFMGSICRQAWAAKATTGAITTVAAASTVGAQGTFTLSAGSFLAMGFDNGDVVTCTGWTTTGATNNNHNFYLTNVTALVMTGVFLDGVPMGTKIAGDSVTITQAGKKNYLATSGQVNDSYSIEHWFSDIQQSETFVGCRISSMDIKLPSNGFAMIDTAFMGKDMIPMITGGPYFTSPASISTGGNLAGVNGQLYVQGNQVGLITGMNIKINANMTSGEVIGSPTRPDVFMGAMDVSGQLTVYFIDNVMRDLFVNETEASVQVVFTSNNTATADFIAFTLPRIKLGGGSKDDGQKGLIMTMPYTALLNIYGGVNLATPYTTLAIQDSRVP</sequence>
<gene>
    <name evidence="1" type="ORF">S2091_2730</name>
</gene>
<evidence type="ECO:0000313" key="1">
    <source>
        <dbReference type="EMBL" id="PRC92675.1"/>
    </source>
</evidence>
<reference evidence="1 2" key="1">
    <citation type="submission" date="2018-02" db="EMBL/GenBank/DDBJ databases">
        <title>Solimicrobium silvestre gen. nov., sp. nov., isolated from alpine forest soil.</title>
        <authorList>
            <person name="Margesin R."/>
            <person name="Albuquerque L."/>
            <person name="Zhang D.-C."/>
            <person name="Froufe H.J.C."/>
            <person name="Severino R."/>
            <person name="Roxo I."/>
            <person name="Egas C."/>
            <person name="Da Costa M.S."/>
        </authorList>
    </citation>
    <scope>NUCLEOTIDE SEQUENCE [LARGE SCALE GENOMIC DNA]</scope>
    <source>
        <strain evidence="1 2">S20-91</strain>
    </source>
</reference>
<dbReference type="Proteomes" id="UP000237839">
    <property type="component" value="Unassembled WGS sequence"/>
</dbReference>
<keyword evidence="2" id="KW-1185">Reference proteome</keyword>